<feature type="transmembrane region" description="Helical" evidence="1">
    <location>
        <begin position="223"/>
        <end position="243"/>
    </location>
</feature>
<evidence type="ECO:0000313" key="3">
    <source>
        <dbReference type="Proteomes" id="UP000182054"/>
    </source>
</evidence>
<accession>A0A1I0T6A1</accession>
<keyword evidence="1" id="KW-0812">Transmembrane</keyword>
<dbReference type="Proteomes" id="UP000182054">
    <property type="component" value="Unassembled WGS sequence"/>
</dbReference>
<feature type="transmembrane region" description="Helical" evidence="1">
    <location>
        <begin position="423"/>
        <end position="447"/>
    </location>
</feature>
<keyword evidence="1" id="KW-1133">Transmembrane helix</keyword>
<reference evidence="2 3" key="1">
    <citation type="submission" date="2016-10" db="EMBL/GenBank/DDBJ databases">
        <authorList>
            <person name="de Groot N.N."/>
        </authorList>
    </citation>
    <scope>NUCLEOTIDE SEQUENCE [LARGE SCALE GENOMIC DNA]</scope>
    <source>
        <strain evidence="2 3">DSM 44908</strain>
    </source>
</reference>
<evidence type="ECO:0000256" key="1">
    <source>
        <dbReference type="SAM" id="Phobius"/>
    </source>
</evidence>
<evidence type="ECO:0000313" key="2">
    <source>
        <dbReference type="EMBL" id="SFA47133.1"/>
    </source>
</evidence>
<proteinExistence type="predicted"/>
<name>A0A1I0T6A1_9NOCA</name>
<feature type="transmembrane region" description="Helical" evidence="1">
    <location>
        <begin position="255"/>
        <end position="276"/>
    </location>
</feature>
<protein>
    <submittedName>
        <fullName evidence="2">Uncharacterized protein</fullName>
    </submittedName>
</protein>
<dbReference type="AlphaFoldDB" id="A0A1I0T6A1"/>
<organism evidence="2 3">
    <name type="scientific">Rhodococcoides kroppenstedtii</name>
    <dbReference type="NCBI Taxonomy" id="293050"/>
    <lineage>
        <taxon>Bacteria</taxon>
        <taxon>Bacillati</taxon>
        <taxon>Actinomycetota</taxon>
        <taxon>Actinomycetes</taxon>
        <taxon>Mycobacteriales</taxon>
        <taxon>Nocardiaceae</taxon>
        <taxon>Rhodococcoides</taxon>
    </lineage>
</organism>
<keyword evidence="1" id="KW-0472">Membrane</keyword>
<sequence>MLEAGSVARGPREGEEARLTVQSSALTLRAPVDTRSERTEFLRSTPVRFLLVGLLVVATLITTALVTSVSVSDRERTLDQLLARTEPLSDAAQNLYVQLSVADATAATAFLAGGLDTGDVRDRYTEALGAAAGEVVRASTGLAAEDAASRSLLSSISTNLPTYAGLIETARTNNRIGNPVGAAYLAEASTLMQSTVLPWAESLHSGKSDDVSAVQRRFATPPWTALLFLVVSVVVLLGAQVYLGRRTRRTINLGFSAAAVAVVVLLGWMLVAGLVSSTATDRALERGAEPLDRLTSSRILAQQARTDETIGMTRRTANDDYEKSYSESVAALSDTLAALSHDETTRTARIDETRTLVAIWSSAHDRMNAALDVGDFDAAVTIATGPAPGDAADAFGRLDAALVQEIDASRTSLRDNVQRASGVLTGLTVGAAVTCGLAALAVVAGMWSRIREYL</sequence>
<gene>
    <name evidence="2" type="ORF">SAMN05444374_104161</name>
</gene>
<dbReference type="EMBL" id="FOJN01000004">
    <property type="protein sequence ID" value="SFA47133.1"/>
    <property type="molecule type" value="Genomic_DNA"/>
</dbReference>
<feature type="transmembrane region" description="Helical" evidence="1">
    <location>
        <begin position="49"/>
        <end position="71"/>
    </location>
</feature>